<keyword evidence="1" id="KW-1133">Transmembrane helix</keyword>
<evidence type="ECO:0008006" key="4">
    <source>
        <dbReference type="Google" id="ProtNLM"/>
    </source>
</evidence>
<keyword evidence="3" id="KW-1185">Reference proteome</keyword>
<dbReference type="EMBL" id="CP071503">
    <property type="protein sequence ID" value="QSX33242.1"/>
    <property type="molecule type" value="Genomic_DNA"/>
</dbReference>
<keyword evidence="1" id="KW-0472">Membrane</keyword>
<accession>A0ABX7QP36</accession>
<organism evidence="2 3">
    <name type="scientific">Shewanella avicenniae</name>
    <dbReference type="NCBI Taxonomy" id="2814294"/>
    <lineage>
        <taxon>Bacteria</taxon>
        <taxon>Pseudomonadati</taxon>
        <taxon>Pseudomonadota</taxon>
        <taxon>Gammaproteobacteria</taxon>
        <taxon>Alteromonadales</taxon>
        <taxon>Shewanellaceae</taxon>
        <taxon>Shewanella</taxon>
    </lineage>
</organism>
<reference evidence="2 3" key="1">
    <citation type="submission" date="2021-03" db="EMBL/GenBank/DDBJ databases">
        <title>Novel species identification of genus Shewanella.</title>
        <authorList>
            <person name="Liu G."/>
            <person name="Zhang Q."/>
        </authorList>
    </citation>
    <scope>NUCLEOTIDE SEQUENCE [LARGE SCALE GENOMIC DNA]</scope>
    <source>
        <strain evidence="2 3">FJAT-51800</strain>
    </source>
</reference>
<proteinExistence type="predicted"/>
<evidence type="ECO:0000313" key="3">
    <source>
        <dbReference type="Proteomes" id="UP000662770"/>
    </source>
</evidence>
<feature type="transmembrane region" description="Helical" evidence="1">
    <location>
        <begin position="12"/>
        <end position="32"/>
    </location>
</feature>
<name>A0ABX7QP36_9GAMM</name>
<gene>
    <name evidence="2" type="ORF">JYB87_16180</name>
</gene>
<dbReference type="Proteomes" id="UP000662770">
    <property type="component" value="Chromosome"/>
</dbReference>
<sequence length="163" mass="18166">MQPQEQGDLKSLGLFRITIALLVFLLLMLVLANRYFNGINTLSSNGLALEHNRLLNVLAMVRSQWQSLGKPQKMTADWLMFENGQATNTILMDKGGWPTIVTWNTAGCEQLWTELLGMSVQQAEISTDFDSTQQVCQFRSGAGQRISYQISSGRVTFSGNDSN</sequence>
<evidence type="ECO:0000256" key="1">
    <source>
        <dbReference type="SAM" id="Phobius"/>
    </source>
</evidence>
<dbReference type="RefSeq" id="WP_207354476.1">
    <property type="nucleotide sequence ID" value="NZ_CP071503.1"/>
</dbReference>
<keyword evidence="1" id="KW-0812">Transmembrane</keyword>
<protein>
    <recommendedName>
        <fullName evidence="4">MSHA biogenesis protein MshF</fullName>
    </recommendedName>
</protein>
<evidence type="ECO:0000313" key="2">
    <source>
        <dbReference type="EMBL" id="QSX33242.1"/>
    </source>
</evidence>